<dbReference type="PANTHER" id="PTHR11699">
    <property type="entry name" value="ALDEHYDE DEHYDROGENASE-RELATED"/>
    <property type="match status" value="1"/>
</dbReference>
<dbReference type="Pfam" id="PF00171">
    <property type="entry name" value="Aldedh"/>
    <property type="match status" value="2"/>
</dbReference>
<protein>
    <recommendedName>
        <fullName evidence="1">Aldehyde dehydrogenase domain-containing protein</fullName>
    </recommendedName>
</protein>
<evidence type="ECO:0000313" key="2">
    <source>
        <dbReference type="EMBL" id="CAD7222781.1"/>
    </source>
</evidence>
<feature type="domain" description="Aldehyde dehydrogenase" evidence="1">
    <location>
        <begin position="475"/>
        <end position="675"/>
    </location>
</feature>
<dbReference type="OrthoDB" id="310895at2759"/>
<feature type="domain" description="Aldehyde dehydrogenase" evidence="1">
    <location>
        <begin position="106"/>
        <end position="399"/>
    </location>
</feature>
<accession>A0A7R8ZJT7</accession>
<sequence length="713" mass="77948">MSPTMSKEAVSKIFDTMEYGTVFESVENGKIWINTRLAQGHLGHFINGSYASEGGTAMKQSFLKTDVFILDGSMDHLETAVGKAASIQQSWKSTAVIDKGRILYSLPAGLLNVIHGSDSNLSEYLANSASVGGLIVLDDFEGASHMRSVSASFPRPLMLRVQGGSLSILVFGSSDFESAIDGVIDCILQDPNAAARVPLRVLVELPLFDDFLQQLKEKLKTLRTGDFLDKLSDCWYNPSDKQKAAEYAALIEECRQEAADIFQLSAPVGAGDYCAPLTLLSNVGTSSRLWNGPCSFSLVLALPFRSTKEGVALVNNSVYGEAASIWTENITKAMEVARHLKASVRDTDRTRAWYTRTFPVGSVFVNSSPSIDPSLPFSGWKLSGNATVGGSEGLINFLKPACKVTLAPWLPGTLSELDDKLGLSENPESLEISCVELASSDSLDRTYKLWIGGKQVRPASGSSRPLSLRKEKKHDVVPIANRKDVRQSVEAAQQGFSNWYGKTAFNRSQILFYWAENLSTRESDFSQVFGGDRGIFNQTLEDLFRMATWADRVRGTVKQVPLKGQVTCTQEPLGVVVILPPADNANFGLRMIAAALAAGNSVIVVAPQADPFPYLQMIQIWETSDFPAGCINVLTGSDVHLLRHLTLHQDVQGVWCFSSKECCSLTQRLSAHNLKLTWCCPDVDPSNVTDRRIELNATRSKCIWIPCGDIFAN</sequence>
<proteinExistence type="predicted"/>
<dbReference type="Gene3D" id="3.40.605.10">
    <property type="entry name" value="Aldehyde Dehydrogenase, Chain A, domain 1"/>
    <property type="match status" value="2"/>
</dbReference>
<dbReference type="GO" id="GO:0016620">
    <property type="term" value="F:oxidoreductase activity, acting on the aldehyde or oxo group of donors, NAD or NADP as acceptor"/>
    <property type="evidence" value="ECO:0007669"/>
    <property type="project" value="InterPro"/>
</dbReference>
<dbReference type="AlphaFoldDB" id="A0A7R8ZJT7"/>
<dbReference type="SUPFAM" id="SSF53720">
    <property type="entry name" value="ALDH-like"/>
    <property type="match status" value="2"/>
</dbReference>
<dbReference type="Gene3D" id="3.40.309.10">
    <property type="entry name" value="Aldehyde Dehydrogenase, Chain A, domain 2"/>
    <property type="match status" value="1"/>
</dbReference>
<gene>
    <name evidence="2" type="ORF">CTOB1V02_LOCUS779</name>
</gene>
<dbReference type="InterPro" id="IPR016161">
    <property type="entry name" value="Ald_DH/histidinol_DH"/>
</dbReference>
<dbReference type="InterPro" id="IPR016162">
    <property type="entry name" value="Ald_DH_N"/>
</dbReference>
<dbReference type="EMBL" id="OB660104">
    <property type="protein sequence ID" value="CAD7222781.1"/>
    <property type="molecule type" value="Genomic_DNA"/>
</dbReference>
<dbReference type="InterPro" id="IPR016163">
    <property type="entry name" value="Ald_DH_C"/>
</dbReference>
<reference evidence="2" key="1">
    <citation type="submission" date="2020-11" db="EMBL/GenBank/DDBJ databases">
        <authorList>
            <person name="Tran Van P."/>
        </authorList>
    </citation>
    <scope>NUCLEOTIDE SEQUENCE</scope>
</reference>
<name>A0A7R8ZJT7_9CRUS</name>
<organism evidence="2">
    <name type="scientific">Cyprideis torosa</name>
    <dbReference type="NCBI Taxonomy" id="163714"/>
    <lineage>
        <taxon>Eukaryota</taxon>
        <taxon>Metazoa</taxon>
        <taxon>Ecdysozoa</taxon>
        <taxon>Arthropoda</taxon>
        <taxon>Crustacea</taxon>
        <taxon>Oligostraca</taxon>
        <taxon>Ostracoda</taxon>
        <taxon>Podocopa</taxon>
        <taxon>Podocopida</taxon>
        <taxon>Cytherocopina</taxon>
        <taxon>Cytheroidea</taxon>
        <taxon>Cytherideidae</taxon>
        <taxon>Cyprideis</taxon>
    </lineage>
</organism>
<evidence type="ECO:0000259" key="1">
    <source>
        <dbReference type="Pfam" id="PF00171"/>
    </source>
</evidence>
<dbReference type="InterPro" id="IPR015590">
    <property type="entry name" value="Aldehyde_DH_dom"/>
</dbReference>